<organism evidence="2 3">
    <name type="scientific">Pedobacter paludis</name>
    <dbReference type="NCBI Taxonomy" id="2203212"/>
    <lineage>
        <taxon>Bacteria</taxon>
        <taxon>Pseudomonadati</taxon>
        <taxon>Bacteroidota</taxon>
        <taxon>Sphingobacteriia</taxon>
        <taxon>Sphingobacteriales</taxon>
        <taxon>Sphingobacteriaceae</taxon>
        <taxon>Pedobacter</taxon>
    </lineage>
</organism>
<name>A0A317F2N9_9SPHI</name>
<dbReference type="GO" id="GO:0016757">
    <property type="term" value="F:glycosyltransferase activity"/>
    <property type="evidence" value="ECO:0007669"/>
    <property type="project" value="UniProtKB-ARBA"/>
</dbReference>
<dbReference type="SUPFAM" id="SSF53756">
    <property type="entry name" value="UDP-Glycosyltransferase/glycogen phosphorylase"/>
    <property type="match status" value="1"/>
</dbReference>
<dbReference type="Proteomes" id="UP000245391">
    <property type="component" value="Unassembled WGS sequence"/>
</dbReference>
<dbReference type="OrthoDB" id="846071at2"/>
<dbReference type="InterPro" id="IPR028098">
    <property type="entry name" value="Glyco_trans_4-like_N"/>
</dbReference>
<sequence length="418" mass="48649">MHRIRTSLPYYKELGWAVEIVTVDDRYVDIVKDPLLMESIPKNIPIHKTKALSKKWTSKLGLGSLALRSFLYYRYKVNRILTHNKFDLIYFSTTEFPICALGAYWKKKYGVPYVIDMQDPWHTEYYKDKPKNQRPKKYWFSYRLHKYLEPKAMQHVDGITSVSESYIETLKQRYIHLNNKPTRKIIFGAFDFDLEIAQKNYDNLKIGYSEKADKFNLVYIGRGGYDMRDAVKLLFEAFKKGIKENPELFKKFHFHFVGTSYASLGNGVQTIYPYTKSIGLSEYVTEHTDRIGFYETIKTLQKADGLVIIGSNQAAYTASKASTYILTQKPLLAIFNKNSSVYPFIDDCNAGHLIALGDDIKKAYNCLSKYLSQVKDKIMPITNWQAFEPYTAKSLTIEQVNLFNEIVNQKNQFILNHI</sequence>
<dbReference type="RefSeq" id="WP_109930708.1">
    <property type="nucleotide sequence ID" value="NZ_QGNY01000004.1"/>
</dbReference>
<evidence type="ECO:0000313" key="2">
    <source>
        <dbReference type="EMBL" id="PWS31748.1"/>
    </source>
</evidence>
<accession>A0A317F2N9</accession>
<proteinExistence type="predicted"/>
<comment type="caution">
    <text evidence="2">The sequence shown here is derived from an EMBL/GenBank/DDBJ whole genome shotgun (WGS) entry which is preliminary data.</text>
</comment>
<dbReference type="Gene3D" id="3.40.50.2000">
    <property type="entry name" value="Glycogen Phosphorylase B"/>
    <property type="match status" value="1"/>
</dbReference>
<dbReference type="Pfam" id="PF13439">
    <property type="entry name" value="Glyco_transf_4"/>
    <property type="match status" value="1"/>
</dbReference>
<evidence type="ECO:0000313" key="3">
    <source>
        <dbReference type="Proteomes" id="UP000245391"/>
    </source>
</evidence>
<feature type="domain" description="Glycosyltransferase subfamily 4-like N-terminal" evidence="1">
    <location>
        <begin position="66"/>
        <end position="174"/>
    </location>
</feature>
<keyword evidence="3" id="KW-1185">Reference proteome</keyword>
<dbReference type="EMBL" id="QGNY01000004">
    <property type="protein sequence ID" value="PWS31748.1"/>
    <property type="molecule type" value="Genomic_DNA"/>
</dbReference>
<gene>
    <name evidence="2" type="ORF">DF947_14025</name>
</gene>
<reference evidence="3" key="1">
    <citation type="submission" date="2018-05" db="EMBL/GenBank/DDBJ databases">
        <title>Pedobacter paludis sp. nov., isolated from wetland soil.</title>
        <authorList>
            <person name="Zhang Y."/>
        </authorList>
    </citation>
    <scope>NUCLEOTIDE SEQUENCE [LARGE SCALE GENOMIC DNA]</scope>
    <source>
        <strain evidence="3">R-8</strain>
    </source>
</reference>
<protein>
    <recommendedName>
        <fullName evidence="1">Glycosyltransferase subfamily 4-like N-terminal domain-containing protein</fullName>
    </recommendedName>
</protein>
<evidence type="ECO:0000259" key="1">
    <source>
        <dbReference type="Pfam" id="PF13439"/>
    </source>
</evidence>
<dbReference type="AlphaFoldDB" id="A0A317F2N9"/>